<protein>
    <submittedName>
        <fullName evidence="1">DUF6054 family protein</fullName>
    </submittedName>
</protein>
<reference evidence="1 2" key="1">
    <citation type="submission" date="2022-05" db="EMBL/GenBank/DDBJ databases">
        <title>Sporolactobacillus sp nov CPB3-1, isolated from tree bark (Mangifera indica L.).</title>
        <authorList>
            <person name="Phuengjayaem S."/>
            <person name="Tanasupawat S."/>
        </authorList>
    </citation>
    <scope>NUCLEOTIDE SEQUENCE [LARGE SCALE GENOMIC DNA]</scope>
    <source>
        <strain evidence="1 2">CPB3-1</strain>
    </source>
</reference>
<dbReference type="RefSeq" id="WP_249101742.1">
    <property type="nucleotide sequence ID" value="NZ_JAMAST010000011.1"/>
</dbReference>
<dbReference type="Proteomes" id="UP001203004">
    <property type="component" value="Unassembled WGS sequence"/>
</dbReference>
<gene>
    <name evidence="1" type="ORF">M3N64_09800</name>
</gene>
<organism evidence="1 2">
    <name type="scientific">Sporolactobacillus mangiferae</name>
    <dbReference type="NCBI Taxonomy" id="2940498"/>
    <lineage>
        <taxon>Bacteria</taxon>
        <taxon>Bacillati</taxon>
        <taxon>Bacillota</taxon>
        <taxon>Bacilli</taxon>
        <taxon>Bacillales</taxon>
        <taxon>Sporolactobacillaceae</taxon>
        <taxon>Sporolactobacillus</taxon>
    </lineage>
</organism>
<evidence type="ECO:0000313" key="1">
    <source>
        <dbReference type="EMBL" id="MCL1632232.1"/>
    </source>
</evidence>
<dbReference type="EMBL" id="JAMAST010000011">
    <property type="protein sequence ID" value="MCL1632232.1"/>
    <property type="molecule type" value="Genomic_DNA"/>
</dbReference>
<proteinExistence type="predicted"/>
<dbReference type="InterPro" id="IPR046117">
    <property type="entry name" value="DUF6054"/>
</dbReference>
<name>A0ABT0MBK1_9BACL</name>
<comment type="caution">
    <text evidence="1">The sequence shown here is derived from an EMBL/GenBank/DDBJ whole genome shotgun (WGS) entry which is preliminary data.</text>
</comment>
<evidence type="ECO:0000313" key="2">
    <source>
        <dbReference type="Proteomes" id="UP001203004"/>
    </source>
</evidence>
<dbReference type="Pfam" id="PF19524">
    <property type="entry name" value="DUF6054"/>
    <property type="match status" value="1"/>
</dbReference>
<keyword evidence="2" id="KW-1185">Reference proteome</keyword>
<sequence length="105" mass="11352">MGFLSVQETADLCKSHVSPSADQVYESHTEEAGIAQCILVYQRYFLRNSNYAAMTVVIDNLGGKTKVTVVATGGSGSLLTSWDWGAASDWLSDSTACFSDYIVNE</sequence>
<accession>A0ABT0MBK1</accession>